<dbReference type="PANTHER" id="PTHR31189:SF2">
    <property type="entry name" value="RMLC-LIKE CUPINS SUPERFAMILY PROTEIN"/>
    <property type="match status" value="1"/>
</dbReference>
<dbReference type="Proteomes" id="UP000287651">
    <property type="component" value="Unassembled WGS sequence"/>
</dbReference>
<organism evidence="1 2">
    <name type="scientific">Ensete ventricosum</name>
    <name type="common">Abyssinian banana</name>
    <name type="synonym">Musa ensete</name>
    <dbReference type="NCBI Taxonomy" id="4639"/>
    <lineage>
        <taxon>Eukaryota</taxon>
        <taxon>Viridiplantae</taxon>
        <taxon>Streptophyta</taxon>
        <taxon>Embryophyta</taxon>
        <taxon>Tracheophyta</taxon>
        <taxon>Spermatophyta</taxon>
        <taxon>Magnoliopsida</taxon>
        <taxon>Liliopsida</taxon>
        <taxon>Zingiberales</taxon>
        <taxon>Musaceae</taxon>
        <taxon>Ensete</taxon>
    </lineage>
</organism>
<dbReference type="InterPro" id="IPR050253">
    <property type="entry name" value="Seed_Storage-Functional"/>
</dbReference>
<comment type="caution">
    <text evidence="1">The sequence shown here is derived from an EMBL/GenBank/DDBJ whole genome shotgun (WGS) entry which is preliminary data.</text>
</comment>
<dbReference type="InterPro" id="IPR011051">
    <property type="entry name" value="RmlC_Cupin_sf"/>
</dbReference>
<dbReference type="PANTHER" id="PTHR31189">
    <property type="entry name" value="OS03G0336100 PROTEIN-RELATED"/>
    <property type="match status" value="1"/>
</dbReference>
<accession>A0A444F2B4</accession>
<evidence type="ECO:0000313" key="2">
    <source>
        <dbReference type="Proteomes" id="UP000287651"/>
    </source>
</evidence>
<protein>
    <submittedName>
        <fullName evidence="1">Uncharacterized protein</fullName>
    </submittedName>
</protein>
<dbReference type="CDD" id="cd02244">
    <property type="entry name" value="cupin_7S_vicilin-like_N"/>
    <property type="match status" value="1"/>
</dbReference>
<dbReference type="Pfam" id="PF00190">
    <property type="entry name" value="Cupin_1"/>
    <property type="match status" value="1"/>
</dbReference>
<name>A0A444F2B4_ENSVE</name>
<proteinExistence type="predicted"/>
<dbReference type="SUPFAM" id="SSF51182">
    <property type="entry name" value="RmlC-like cupins"/>
    <property type="match status" value="1"/>
</dbReference>
<dbReference type="EMBL" id="AMZH03016507">
    <property type="protein sequence ID" value="RRT44363.1"/>
    <property type="molecule type" value="Genomic_DNA"/>
</dbReference>
<dbReference type="SMART" id="SM00835">
    <property type="entry name" value="Cupin_1"/>
    <property type="match status" value="1"/>
</dbReference>
<dbReference type="InterPro" id="IPR014710">
    <property type="entry name" value="RmlC-like_jellyroll"/>
</dbReference>
<dbReference type="AlphaFoldDB" id="A0A444F2B4"/>
<reference evidence="1 2" key="1">
    <citation type="journal article" date="2014" name="Agronomy (Basel)">
        <title>A Draft Genome Sequence for Ensete ventricosum, the Drought-Tolerant Tree Against Hunger.</title>
        <authorList>
            <person name="Harrison J."/>
            <person name="Moore K.A."/>
            <person name="Paszkiewicz K."/>
            <person name="Jones T."/>
            <person name="Grant M."/>
            <person name="Ambacheew D."/>
            <person name="Muzemil S."/>
            <person name="Studholme D.J."/>
        </authorList>
    </citation>
    <scope>NUCLEOTIDE SEQUENCE [LARGE SCALE GENOMIC DNA]</scope>
</reference>
<dbReference type="Gene3D" id="2.60.120.10">
    <property type="entry name" value="Jelly Rolls"/>
    <property type="match status" value="1"/>
</dbReference>
<dbReference type="InterPro" id="IPR006045">
    <property type="entry name" value="Cupin_1"/>
</dbReference>
<evidence type="ECO:0000313" key="1">
    <source>
        <dbReference type="EMBL" id="RRT44363.1"/>
    </source>
</evidence>
<sequence length="194" mass="21685">MEVAVGGRMAASILTLLLLSSWCLMVASGFRQRGIEREEEEEAHGLRGRFLLARARTVARTDAGEIRVVSRYRSKSEPCPMHIGFVQMEPNSLVVPQYIDANLVVFVHRGEVKVGWIHKDELVERKLRRGDVNVIPAGSTFYIVNTHRGDRSQMICSIDATQSMGPSSHQVSRIFAHPCTPSLFLLPSRVVLMS</sequence>
<gene>
    <name evidence="1" type="ORF">B296_00029495</name>
</gene>